<dbReference type="InterPro" id="IPR050377">
    <property type="entry name" value="Radical_SAM_PqqE_MftC-like"/>
</dbReference>
<evidence type="ECO:0000256" key="6">
    <source>
        <dbReference type="ARBA" id="ARBA00023014"/>
    </source>
</evidence>
<dbReference type="Proteomes" id="UP000236394">
    <property type="component" value="Unassembled WGS sequence"/>
</dbReference>
<evidence type="ECO:0000256" key="2">
    <source>
        <dbReference type="ARBA" id="ARBA00022485"/>
    </source>
</evidence>
<dbReference type="SFLD" id="SFLDG01386">
    <property type="entry name" value="main_SPASM_domain-containing"/>
    <property type="match status" value="1"/>
</dbReference>
<dbReference type="GO" id="GO:0051539">
    <property type="term" value="F:4 iron, 4 sulfur cluster binding"/>
    <property type="evidence" value="ECO:0007669"/>
    <property type="project" value="UniProtKB-KW"/>
</dbReference>
<evidence type="ECO:0000259" key="7">
    <source>
        <dbReference type="PROSITE" id="PS51918"/>
    </source>
</evidence>
<dbReference type="InterPro" id="IPR006638">
    <property type="entry name" value="Elp3/MiaA/NifB-like_rSAM"/>
</dbReference>
<dbReference type="RefSeq" id="WP_102892461.1">
    <property type="nucleotide sequence ID" value="NZ_NBZD01000002.1"/>
</dbReference>
<protein>
    <recommendedName>
        <fullName evidence="7">Radical SAM core domain-containing protein</fullName>
    </recommendedName>
</protein>
<dbReference type="SFLD" id="SFLDG01067">
    <property type="entry name" value="SPASM/twitch_domain_containing"/>
    <property type="match status" value="1"/>
</dbReference>
<dbReference type="PIRSF" id="PIRSF037420">
    <property type="entry name" value="PQQ_syn_pqqE"/>
    <property type="match status" value="1"/>
</dbReference>
<dbReference type="Pfam" id="PF04055">
    <property type="entry name" value="Radical_SAM"/>
    <property type="match status" value="1"/>
</dbReference>
<name>A0A2J8B210_9FIRM</name>
<feature type="domain" description="Radical SAM core" evidence="7">
    <location>
        <begin position="18"/>
        <end position="233"/>
    </location>
</feature>
<dbReference type="EMBL" id="NBZD01000002">
    <property type="protein sequence ID" value="PNH18776.1"/>
    <property type="molecule type" value="Genomic_DNA"/>
</dbReference>
<comment type="cofactor">
    <cofactor evidence="1">
        <name>[4Fe-4S] cluster</name>
        <dbReference type="ChEBI" id="CHEBI:49883"/>
    </cofactor>
</comment>
<dbReference type="SUPFAM" id="SSF102114">
    <property type="entry name" value="Radical SAM enzymes"/>
    <property type="match status" value="1"/>
</dbReference>
<keyword evidence="5" id="KW-0408">Iron</keyword>
<keyword evidence="3" id="KW-0949">S-adenosyl-L-methionine</keyword>
<sequence length="336" mass="38034">MSIYDSDNQILQSKYFNVDGPLVVAYDITNKCNFKCLHCYNDSGKRKDDELTDEEVLSLMQQIATIRPIVVCFCGGEPLIRAKLIIDCLKVLKNNVGAINMVSNGYLLTEQLAKSFKQYGLSAIQFSLDGINALQHDTFRGVRGSYEHVINAIHLAQNAGLTVDVAISPNKLNYKCISEYIDFCYDLGIRGIRSMPLIPMGRGGKINHLILSPNEYIYYQQILQIKKENYQFEGLKIEWGDPVDHLVRMPANSSLGIKTYSLEIKSNGDIGASTYFPIRFGNLRKHTIKEYWENGFDNVWANPNFLKYIGNVITVNDIGGFMPERKGNAIHIELIR</sequence>
<evidence type="ECO:0000256" key="1">
    <source>
        <dbReference type="ARBA" id="ARBA00001966"/>
    </source>
</evidence>
<keyword evidence="6" id="KW-0411">Iron-sulfur</keyword>
<comment type="caution">
    <text evidence="8">The sequence shown here is derived from an EMBL/GenBank/DDBJ whole genome shotgun (WGS) entry which is preliminary data.</text>
</comment>
<evidence type="ECO:0000313" key="9">
    <source>
        <dbReference type="Proteomes" id="UP000236394"/>
    </source>
</evidence>
<evidence type="ECO:0000313" key="8">
    <source>
        <dbReference type="EMBL" id="PNH18776.1"/>
    </source>
</evidence>
<dbReference type="PANTHER" id="PTHR11228:SF7">
    <property type="entry name" value="PQQA PEPTIDE CYCLASE"/>
    <property type="match status" value="1"/>
</dbReference>
<accession>A0A2J8B210</accession>
<gene>
    <name evidence="8" type="ORF">B7R76_04270</name>
</gene>
<dbReference type="AlphaFoldDB" id="A0A2J8B210"/>
<keyword evidence="2" id="KW-0004">4Fe-4S</keyword>
<evidence type="ECO:0000256" key="3">
    <source>
        <dbReference type="ARBA" id="ARBA00022691"/>
    </source>
</evidence>
<dbReference type="SFLD" id="SFLDS00029">
    <property type="entry name" value="Radical_SAM"/>
    <property type="match status" value="1"/>
</dbReference>
<dbReference type="InterPro" id="IPR058240">
    <property type="entry name" value="rSAM_sf"/>
</dbReference>
<dbReference type="Gene3D" id="3.20.20.70">
    <property type="entry name" value="Aldolase class I"/>
    <property type="match status" value="1"/>
</dbReference>
<evidence type="ECO:0000256" key="5">
    <source>
        <dbReference type="ARBA" id="ARBA00023004"/>
    </source>
</evidence>
<dbReference type="InterPro" id="IPR007197">
    <property type="entry name" value="rSAM"/>
</dbReference>
<dbReference type="PROSITE" id="PS51918">
    <property type="entry name" value="RADICAL_SAM"/>
    <property type="match status" value="1"/>
</dbReference>
<dbReference type="PANTHER" id="PTHR11228">
    <property type="entry name" value="RADICAL SAM DOMAIN PROTEIN"/>
    <property type="match status" value="1"/>
</dbReference>
<keyword evidence="4" id="KW-0479">Metal-binding</keyword>
<proteinExistence type="predicted"/>
<dbReference type="SMART" id="SM00729">
    <property type="entry name" value="Elp3"/>
    <property type="match status" value="1"/>
</dbReference>
<dbReference type="InterPro" id="IPR013785">
    <property type="entry name" value="Aldolase_TIM"/>
</dbReference>
<dbReference type="GO" id="GO:0003824">
    <property type="term" value="F:catalytic activity"/>
    <property type="evidence" value="ECO:0007669"/>
    <property type="project" value="InterPro"/>
</dbReference>
<dbReference type="GO" id="GO:0046872">
    <property type="term" value="F:metal ion binding"/>
    <property type="evidence" value="ECO:0007669"/>
    <property type="project" value="UniProtKB-KW"/>
</dbReference>
<evidence type="ECO:0000256" key="4">
    <source>
        <dbReference type="ARBA" id="ARBA00022723"/>
    </source>
</evidence>
<organism evidence="8 9">
    <name type="scientific">Mageeibacillus indolicus</name>
    <dbReference type="NCBI Taxonomy" id="884684"/>
    <lineage>
        <taxon>Bacteria</taxon>
        <taxon>Bacillati</taxon>
        <taxon>Bacillota</taxon>
        <taxon>Clostridia</taxon>
        <taxon>Eubacteriales</taxon>
        <taxon>Oscillospiraceae</taxon>
        <taxon>Mageeibacillus</taxon>
    </lineage>
</organism>
<dbReference type="CDD" id="cd01335">
    <property type="entry name" value="Radical_SAM"/>
    <property type="match status" value="1"/>
</dbReference>
<reference evidence="9" key="1">
    <citation type="submission" date="2017-04" db="EMBL/GenBank/DDBJ databases">
        <authorList>
            <person name="Bumgarner R.E."/>
            <person name="Fredricks D.N."/>
            <person name="Srinivasan S."/>
        </authorList>
    </citation>
    <scope>NUCLEOTIDE SEQUENCE [LARGE SCALE GENOMIC DNA]</scope>
    <source>
        <strain evidence="9">KA00405</strain>
    </source>
</reference>
<dbReference type="InterPro" id="IPR017200">
    <property type="entry name" value="PqqE-like"/>
</dbReference>